<accession>A0A1G7YQF9</accession>
<feature type="domain" description="PG-1098 ferredoxin-like" evidence="2">
    <location>
        <begin position="284"/>
        <end position="327"/>
    </location>
</feature>
<evidence type="ECO:0000313" key="3">
    <source>
        <dbReference type="EMBL" id="SDG98555.1"/>
    </source>
</evidence>
<dbReference type="AlphaFoldDB" id="A0A1G7YQF9"/>
<sequence>MKQEDRYKELQMTKVLQFIEDNLTTPIPSLVLKGSPFESVSIHSLVNQIVGKNKAKKKLPSWFENKNIIYPPKVNLEQTSSEITANHKSKLIFGKRLIDLTGGFGVDDFYFSKRIQKLTYAELNKKLYEIANHNFKALSVKNIQCLNVDSIDYLKKTNFKYDWIYVDPSRRNKNQKVFLLKDSLPNLLEHQDLLKEKSKNLMIKTSPMYDIEMGYKELSGIKELHIISVKNEVKELVWVIDWRAANSRAMKLFNYSSLKKYRFEKAETDEIQTDLISLSKCDKYVYEFNSSIMKSGLYDHFASKYNLDKLEKNTNLYTTNSMITSFPGKIYRIENTDTIHFKKLKKDYKGKFVNIISKNVKISTESIRKKLNCNIGSDSDYLIFAKTIEGNRVLKATRV</sequence>
<dbReference type="SUPFAM" id="SSF53335">
    <property type="entry name" value="S-adenosyl-L-methionine-dependent methyltransferases"/>
    <property type="match status" value="1"/>
</dbReference>
<name>A0A1G7YQF9_9FLAO</name>
<protein>
    <submittedName>
        <fullName evidence="3">Uncharacterized protein</fullName>
    </submittedName>
</protein>
<feature type="domain" description="THUMP-like" evidence="1">
    <location>
        <begin position="328"/>
        <end position="388"/>
    </location>
</feature>
<dbReference type="Gene3D" id="3.40.50.150">
    <property type="entry name" value="Vaccinia Virus protein VP39"/>
    <property type="match status" value="1"/>
</dbReference>
<dbReference type="InterPro" id="IPR041497">
    <property type="entry name" value="Thump-like"/>
</dbReference>
<evidence type="ECO:0000313" key="4">
    <source>
        <dbReference type="Proteomes" id="UP000199296"/>
    </source>
</evidence>
<dbReference type="InterPro" id="IPR054168">
    <property type="entry name" value="PG_1098_Fer"/>
</dbReference>
<dbReference type="Gene3D" id="1.10.10.1110">
    <property type="entry name" value="Methyltransferase PG1098, N-terminal domain"/>
    <property type="match status" value="1"/>
</dbReference>
<organism evidence="3 4">
    <name type="scientific">Psychroflexus sediminis</name>
    <dbReference type="NCBI Taxonomy" id="470826"/>
    <lineage>
        <taxon>Bacteria</taxon>
        <taxon>Pseudomonadati</taxon>
        <taxon>Bacteroidota</taxon>
        <taxon>Flavobacteriia</taxon>
        <taxon>Flavobacteriales</taxon>
        <taxon>Flavobacteriaceae</taxon>
        <taxon>Psychroflexus</taxon>
    </lineage>
</organism>
<evidence type="ECO:0000259" key="2">
    <source>
        <dbReference type="Pfam" id="PF22013"/>
    </source>
</evidence>
<dbReference type="InterPro" id="IPR029063">
    <property type="entry name" value="SAM-dependent_MTases_sf"/>
</dbReference>
<dbReference type="STRING" id="470826.SAMN04488027_11378"/>
<keyword evidence="4" id="KW-1185">Reference proteome</keyword>
<dbReference type="RefSeq" id="WP_093369295.1">
    <property type="nucleotide sequence ID" value="NZ_FNCW01000013.1"/>
</dbReference>
<dbReference type="Pfam" id="PF18096">
    <property type="entry name" value="Thump_like"/>
    <property type="match status" value="1"/>
</dbReference>
<dbReference type="Pfam" id="PF22013">
    <property type="entry name" value="PG_1098_Fer"/>
    <property type="match status" value="1"/>
</dbReference>
<evidence type="ECO:0000259" key="1">
    <source>
        <dbReference type="Pfam" id="PF18096"/>
    </source>
</evidence>
<gene>
    <name evidence="3" type="ORF">SAMN04488027_11378</name>
</gene>
<proteinExistence type="predicted"/>
<dbReference type="EMBL" id="FNCW01000013">
    <property type="protein sequence ID" value="SDG98555.1"/>
    <property type="molecule type" value="Genomic_DNA"/>
</dbReference>
<dbReference type="OrthoDB" id="1000417at2"/>
<reference evidence="3 4" key="1">
    <citation type="submission" date="2016-10" db="EMBL/GenBank/DDBJ databases">
        <authorList>
            <person name="de Groot N.N."/>
        </authorList>
    </citation>
    <scope>NUCLEOTIDE SEQUENCE [LARGE SCALE GENOMIC DNA]</scope>
    <source>
        <strain evidence="3 4">DSM 19803</strain>
    </source>
</reference>
<dbReference type="Proteomes" id="UP000199296">
    <property type="component" value="Unassembled WGS sequence"/>
</dbReference>